<dbReference type="Gene3D" id="3.30.230.70">
    <property type="entry name" value="GHMP Kinase, N-terminal domain"/>
    <property type="match status" value="1"/>
</dbReference>
<reference evidence="2" key="1">
    <citation type="submission" date="2019-05" db="EMBL/GenBank/DDBJ databases">
        <title>Annotation for the trematode Fasciolopsis buski.</title>
        <authorList>
            <person name="Choi Y.-J."/>
        </authorList>
    </citation>
    <scope>NUCLEOTIDE SEQUENCE</scope>
    <source>
        <strain evidence="2">HT</strain>
        <tissue evidence="2">Whole worm</tissue>
    </source>
</reference>
<evidence type="ECO:0000313" key="3">
    <source>
        <dbReference type="Proteomes" id="UP000728185"/>
    </source>
</evidence>
<dbReference type="AlphaFoldDB" id="A0A8E0RRS5"/>
<dbReference type="GO" id="GO:0004527">
    <property type="term" value="F:exonuclease activity"/>
    <property type="evidence" value="ECO:0007669"/>
    <property type="project" value="UniProtKB-KW"/>
</dbReference>
<dbReference type="OrthoDB" id="2504340at2759"/>
<sequence length="176" mass="19135">MRQDGQLTTSVKFASFASWLPKDSQLSLEKRLSQLLLSAIESAVMLHCFPRGKYEVNVLVIEHSRVPRVVQDDNHLAACLACAVTGTGLALMDSAAQLYDIPVGTVIDMTKFSQCSGQLCVAVLPQLQQISMVYGGNVRIKNPNALREALSQALQDAGLMAETIKRCMQAELTIGL</sequence>
<organism evidence="2 3">
    <name type="scientific">Fasciolopsis buskii</name>
    <dbReference type="NCBI Taxonomy" id="27845"/>
    <lineage>
        <taxon>Eukaryota</taxon>
        <taxon>Metazoa</taxon>
        <taxon>Spiralia</taxon>
        <taxon>Lophotrochozoa</taxon>
        <taxon>Platyhelminthes</taxon>
        <taxon>Trematoda</taxon>
        <taxon>Digenea</taxon>
        <taxon>Plagiorchiida</taxon>
        <taxon>Echinostomata</taxon>
        <taxon>Echinostomatoidea</taxon>
        <taxon>Fasciolidae</taxon>
        <taxon>Fasciolopsis</taxon>
    </lineage>
</organism>
<keyword evidence="2" id="KW-0269">Exonuclease</keyword>
<dbReference type="Pfam" id="PF01138">
    <property type="entry name" value="RNase_PH"/>
    <property type="match status" value="1"/>
</dbReference>
<dbReference type="InterPro" id="IPR027408">
    <property type="entry name" value="PNPase/RNase_PH_dom_sf"/>
</dbReference>
<gene>
    <name evidence="2" type="ORF">FBUS_05469</name>
</gene>
<comment type="caution">
    <text evidence="2">The sequence shown here is derived from an EMBL/GenBank/DDBJ whole genome shotgun (WGS) entry which is preliminary data.</text>
</comment>
<accession>A0A8E0RRS5</accession>
<proteinExistence type="predicted"/>
<dbReference type="EMBL" id="LUCM01009867">
    <property type="protein sequence ID" value="KAA0186245.1"/>
    <property type="molecule type" value="Genomic_DNA"/>
</dbReference>
<feature type="domain" description="Exoribonuclease phosphorolytic" evidence="1">
    <location>
        <begin position="5"/>
        <end position="94"/>
    </location>
</feature>
<keyword evidence="3" id="KW-1185">Reference proteome</keyword>
<keyword evidence="2" id="KW-0540">Nuclease</keyword>
<keyword evidence="2" id="KW-0378">Hydrolase</keyword>
<name>A0A8E0RRS5_9TREM</name>
<protein>
    <submittedName>
        <fullName evidence="2">Exosome complex exonuclease MTR3</fullName>
    </submittedName>
</protein>
<evidence type="ECO:0000313" key="2">
    <source>
        <dbReference type="EMBL" id="KAA0186245.1"/>
    </source>
</evidence>
<dbReference type="InterPro" id="IPR001247">
    <property type="entry name" value="ExoRNase_PH_dom1"/>
</dbReference>
<evidence type="ECO:0000259" key="1">
    <source>
        <dbReference type="Pfam" id="PF01138"/>
    </source>
</evidence>
<dbReference type="Proteomes" id="UP000728185">
    <property type="component" value="Unassembled WGS sequence"/>
</dbReference>